<proteinExistence type="predicted"/>
<evidence type="ECO:0000313" key="2">
    <source>
        <dbReference type="EMBL" id="MBA4676943.1"/>
    </source>
</evidence>
<evidence type="ECO:0000256" key="1">
    <source>
        <dbReference type="SAM" id="MobiDB-lite"/>
    </source>
</evidence>
<feature type="region of interest" description="Disordered" evidence="1">
    <location>
        <begin position="62"/>
        <end position="85"/>
    </location>
</feature>
<dbReference type="AlphaFoldDB" id="A0A7C9EWB0"/>
<protein>
    <submittedName>
        <fullName evidence="2">Uncharacterized protein</fullName>
    </submittedName>
</protein>
<name>A0A7C9EWB0_OPUST</name>
<dbReference type="EMBL" id="GISG01273205">
    <property type="protein sequence ID" value="MBA4676943.1"/>
    <property type="molecule type" value="Transcribed_RNA"/>
</dbReference>
<sequence>MGHCHFLERCCISTKVSRSKQPIWTHGLNLPAIFILEPLIGQRKLIVKESAITSKSLSLSAFSAAPPPPTQRRTRARASSKRSPSGSFGIMFKICCSVRLFTILTPTQKMRASHPVMQILLIPSLVYWEIFGPSSRPLAPSNCEPGLLIARTGTPLTCRSAYCGHCILKGTLSLRSIHQA</sequence>
<reference evidence="2" key="1">
    <citation type="journal article" date="2013" name="J. Plant Res.">
        <title>Effect of fungi and light on seed germination of three Opuntia species from semiarid lands of central Mexico.</title>
        <authorList>
            <person name="Delgado-Sanchez P."/>
            <person name="Jimenez-Bremont J.F."/>
            <person name="Guerrero-Gonzalez Mde L."/>
            <person name="Flores J."/>
        </authorList>
    </citation>
    <scope>NUCLEOTIDE SEQUENCE</scope>
    <source>
        <tissue evidence="2">Cladode</tissue>
    </source>
</reference>
<reference evidence="2" key="2">
    <citation type="submission" date="2020-07" db="EMBL/GenBank/DDBJ databases">
        <authorList>
            <person name="Vera ALvarez R."/>
            <person name="Arias-Moreno D.M."/>
            <person name="Jimenez-Jacinto V."/>
            <person name="Jimenez-Bremont J.F."/>
            <person name="Swaminathan K."/>
            <person name="Moose S.P."/>
            <person name="Guerrero-Gonzalez M.L."/>
            <person name="Marino-Ramirez L."/>
            <person name="Landsman D."/>
            <person name="Rodriguez-Kessler M."/>
            <person name="Delgado-Sanchez P."/>
        </authorList>
    </citation>
    <scope>NUCLEOTIDE SEQUENCE</scope>
    <source>
        <tissue evidence="2">Cladode</tissue>
    </source>
</reference>
<organism evidence="2">
    <name type="scientific">Opuntia streptacantha</name>
    <name type="common">Prickly pear cactus</name>
    <name type="synonym">Opuntia cardona</name>
    <dbReference type="NCBI Taxonomy" id="393608"/>
    <lineage>
        <taxon>Eukaryota</taxon>
        <taxon>Viridiplantae</taxon>
        <taxon>Streptophyta</taxon>
        <taxon>Embryophyta</taxon>
        <taxon>Tracheophyta</taxon>
        <taxon>Spermatophyta</taxon>
        <taxon>Magnoliopsida</taxon>
        <taxon>eudicotyledons</taxon>
        <taxon>Gunneridae</taxon>
        <taxon>Pentapetalae</taxon>
        <taxon>Caryophyllales</taxon>
        <taxon>Cactineae</taxon>
        <taxon>Cactaceae</taxon>
        <taxon>Opuntioideae</taxon>
        <taxon>Opuntia</taxon>
    </lineage>
</organism>
<accession>A0A7C9EWB0</accession>